<keyword evidence="10" id="KW-1185">Reference proteome</keyword>
<keyword evidence="3" id="KW-0165">Cleavage on pair of basic residues</keyword>
<keyword evidence="4 7" id="KW-0732">Signal</keyword>
<protein>
    <recommendedName>
        <fullName evidence="8">Insulin-like domain-containing protein</fullName>
    </recommendedName>
</protein>
<dbReference type="CDD" id="cd04366">
    <property type="entry name" value="IlGF_insulin_bombyxin_like"/>
    <property type="match status" value="1"/>
</dbReference>
<evidence type="ECO:0000256" key="4">
    <source>
        <dbReference type="ARBA" id="ARBA00022729"/>
    </source>
</evidence>
<evidence type="ECO:0000256" key="3">
    <source>
        <dbReference type="ARBA" id="ARBA00022685"/>
    </source>
</evidence>
<keyword evidence="5" id="KW-1015">Disulfide bond</keyword>
<feature type="signal peptide" evidence="7">
    <location>
        <begin position="1"/>
        <end position="19"/>
    </location>
</feature>
<dbReference type="InterPro" id="IPR022353">
    <property type="entry name" value="Insulin_CS"/>
</dbReference>
<reference evidence="9" key="2">
    <citation type="submission" date="2022-10" db="EMBL/GenBank/DDBJ databases">
        <authorList>
            <consortium name="ENA_rothamsted_submissions"/>
            <consortium name="culmorum"/>
            <person name="King R."/>
        </authorList>
    </citation>
    <scope>NUCLEOTIDE SEQUENCE</scope>
</reference>
<dbReference type="GO" id="GO:0005179">
    <property type="term" value="F:hormone activity"/>
    <property type="evidence" value="ECO:0007669"/>
    <property type="project" value="InterPro"/>
</dbReference>
<evidence type="ECO:0000256" key="6">
    <source>
        <dbReference type="RuleBase" id="RU000406"/>
    </source>
</evidence>
<evidence type="ECO:0000259" key="8">
    <source>
        <dbReference type="SMART" id="SM00078"/>
    </source>
</evidence>
<evidence type="ECO:0000313" key="9">
    <source>
        <dbReference type="EMBL" id="CAG9792567.1"/>
    </source>
</evidence>
<dbReference type="PANTHER" id="PTHR13647">
    <property type="entry name" value="INSULIN-LIKE PEPTIDE 2-RELATED"/>
    <property type="match status" value="1"/>
</dbReference>
<dbReference type="Pfam" id="PF00049">
    <property type="entry name" value="Insulin"/>
    <property type="match status" value="1"/>
</dbReference>
<gene>
    <name evidence="9" type="ORF">DIATSA_LOCUS10087</name>
</gene>
<sequence>MKLAVLFLMCIAAVISVSGKAPVQFFCGRRLANTLALFCPNSQLSKRSGESYEHSYYHTGSDLLPATDDDLFGGLGLGGNNYVSMRDSWKWRGALKSARGKRGVVSECCDQPCTLDELLTYC</sequence>
<evidence type="ECO:0000256" key="5">
    <source>
        <dbReference type="ARBA" id="ARBA00023157"/>
    </source>
</evidence>
<organism evidence="9 10">
    <name type="scientific">Diatraea saccharalis</name>
    <name type="common">sugarcane borer</name>
    <dbReference type="NCBI Taxonomy" id="40085"/>
    <lineage>
        <taxon>Eukaryota</taxon>
        <taxon>Metazoa</taxon>
        <taxon>Ecdysozoa</taxon>
        <taxon>Arthropoda</taxon>
        <taxon>Hexapoda</taxon>
        <taxon>Insecta</taxon>
        <taxon>Pterygota</taxon>
        <taxon>Neoptera</taxon>
        <taxon>Endopterygota</taxon>
        <taxon>Lepidoptera</taxon>
        <taxon>Glossata</taxon>
        <taxon>Ditrysia</taxon>
        <taxon>Pyraloidea</taxon>
        <taxon>Crambidae</taxon>
        <taxon>Crambinae</taxon>
        <taxon>Diatraea</taxon>
    </lineage>
</organism>
<dbReference type="OrthoDB" id="10019596at2759"/>
<evidence type="ECO:0000313" key="10">
    <source>
        <dbReference type="Proteomes" id="UP001153714"/>
    </source>
</evidence>
<dbReference type="InterPro" id="IPR022352">
    <property type="entry name" value="Ins/IGF/rlx"/>
</dbReference>
<comment type="subunit">
    <text evidence="2">Heterodimer of a B chain and an A chain linked by two disulfide bonds.</text>
</comment>
<feature type="chain" id="PRO_5040415180" description="Insulin-like domain-containing protein" evidence="7">
    <location>
        <begin position="20"/>
        <end position="122"/>
    </location>
</feature>
<keyword evidence="6" id="KW-0964">Secreted</keyword>
<dbReference type="SMART" id="SM00078">
    <property type="entry name" value="IlGF"/>
    <property type="match status" value="1"/>
</dbReference>
<reference evidence="9" key="1">
    <citation type="submission" date="2021-12" db="EMBL/GenBank/DDBJ databases">
        <authorList>
            <person name="King R."/>
        </authorList>
    </citation>
    <scope>NUCLEOTIDE SEQUENCE</scope>
</reference>
<dbReference type="GO" id="GO:0005576">
    <property type="term" value="C:extracellular region"/>
    <property type="evidence" value="ECO:0007669"/>
    <property type="project" value="UniProtKB-SubCell"/>
</dbReference>
<dbReference type="PANTHER" id="PTHR13647:SF4">
    <property type="entry name" value="INSULIN-LIKE PEPTIDE 1-RELATED"/>
    <property type="match status" value="1"/>
</dbReference>
<proteinExistence type="inferred from homology"/>
<dbReference type="SUPFAM" id="SSF56994">
    <property type="entry name" value="Insulin-like"/>
    <property type="match status" value="1"/>
</dbReference>
<feature type="domain" description="Insulin-like" evidence="8">
    <location>
        <begin position="24"/>
        <end position="122"/>
    </location>
</feature>
<dbReference type="AlphaFoldDB" id="A0A9N9WIU4"/>
<evidence type="ECO:0000256" key="2">
    <source>
        <dbReference type="ARBA" id="ARBA00011207"/>
    </source>
</evidence>
<comment type="similarity">
    <text evidence="1 6">Belongs to the insulin family.</text>
</comment>
<comment type="subcellular location">
    <subcellularLocation>
        <location evidence="6">Secreted</location>
    </subcellularLocation>
</comment>
<dbReference type="PRINTS" id="PR00276">
    <property type="entry name" value="INSULINFAMLY"/>
</dbReference>
<name>A0A9N9WIU4_9NEOP</name>
<dbReference type="PROSITE" id="PS00262">
    <property type="entry name" value="INSULIN"/>
    <property type="match status" value="1"/>
</dbReference>
<dbReference type="Proteomes" id="UP001153714">
    <property type="component" value="Chromosome 4"/>
</dbReference>
<evidence type="ECO:0000256" key="1">
    <source>
        <dbReference type="ARBA" id="ARBA00009034"/>
    </source>
</evidence>
<dbReference type="InterPro" id="IPR016179">
    <property type="entry name" value="Insulin-like"/>
</dbReference>
<accession>A0A9N9WIU4</accession>
<dbReference type="Gene3D" id="1.10.100.10">
    <property type="entry name" value="Insulin-like"/>
    <property type="match status" value="1"/>
</dbReference>
<dbReference type="EMBL" id="OU893335">
    <property type="protein sequence ID" value="CAG9792567.1"/>
    <property type="molecule type" value="Genomic_DNA"/>
</dbReference>
<evidence type="ECO:0000256" key="7">
    <source>
        <dbReference type="SAM" id="SignalP"/>
    </source>
</evidence>
<dbReference type="InterPro" id="IPR036438">
    <property type="entry name" value="Insulin-like_sf"/>
</dbReference>